<dbReference type="Proteomes" id="UP000615760">
    <property type="component" value="Unassembled WGS sequence"/>
</dbReference>
<dbReference type="RefSeq" id="WP_188619397.1">
    <property type="nucleotide sequence ID" value="NZ_BMJE01000001.1"/>
</dbReference>
<keyword evidence="1" id="KW-0812">Transmembrane</keyword>
<reference evidence="3" key="1">
    <citation type="journal article" date="2019" name="Int. J. Syst. Evol. Microbiol.">
        <title>The Global Catalogue of Microorganisms (GCM) 10K type strain sequencing project: providing services to taxonomists for standard genome sequencing and annotation.</title>
        <authorList>
            <consortium name="The Broad Institute Genomics Platform"/>
            <consortium name="The Broad Institute Genome Sequencing Center for Infectious Disease"/>
            <person name="Wu L."/>
            <person name="Ma J."/>
        </authorList>
    </citation>
    <scope>NUCLEOTIDE SEQUENCE [LARGE SCALE GENOMIC DNA]</scope>
    <source>
        <strain evidence="3">CGMCC 1.15461</strain>
    </source>
</reference>
<evidence type="ECO:0000256" key="1">
    <source>
        <dbReference type="SAM" id="Phobius"/>
    </source>
</evidence>
<accession>A0ABQ1JGV2</accession>
<dbReference type="EMBL" id="BMJE01000001">
    <property type="protein sequence ID" value="GGB65963.1"/>
    <property type="molecule type" value="Genomic_DNA"/>
</dbReference>
<protein>
    <submittedName>
        <fullName evidence="2">Uncharacterized protein</fullName>
    </submittedName>
</protein>
<sequence length="81" mass="9660">MGKAEEENKIVLKWLLWGVIYLLIFFGLTFLNEKYNFSIFPEPYEKVGVITLIICLVFILLITNIRKTIKKDRHKKQEENN</sequence>
<keyword evidence="1" id="KW-1133">Transmembrane helix</keyword>
<name>A0ABQ1JGV2_9FLAO</name>
<gene>
    <name evidence="2" type="ORF">GCM10007424_02380</name>
</gene>
<feature type="transmembrane region" description="Helical" evidence="1">
    <location>
        <begin position="12"/>
        <end position="31"/>
    </location>
</feature>
<keyword evidence="1" id="KW-0472">Membrane</keyword>
<proteinExistence type="predicted"/>
<evidence type="ECO:0000313" key="3">
    <source>
        <dbReference type="Proteomes" id="UP000615760"/>
    </source>
</evidence>
<keyword evidence="3" id="KW-1185">Reference proteome</keyword>
<evidence type="ECO:0000313" key="2">
    <source>
        <dbReference type="EMBL" id="GGB65963.1"/>
    </source>
</evidence>
<organism evidence="2 3">
    <name type="scientific">Flavobacterium suaedae</name>
    <dbReference type="NCBI Taxonomy" id="1767027"/>
    <lineage>
        <taxon>Bacteria</taxon>
        <taxon>Pseudomonadati</taxon>
        <taxon>Bacteroidota</taxon>
        <taxon>Flavobacteriia</taxon>
        <taxon>Flavobacteriales</taxon>
        <taxon>Flavobacteriaceae</taxon>
        <taxon>Flavobacterium</taxon>
    </lineage>
</organism>
<comment type="caution">
    <text evidence="2">The sequence shown here is derived from an EMBL/GenBank/DDBJ whole genome shotgun (WGS) entry which is preliminary data.</text>
</comment>
<feature type="transmembrane region" description="Helical" evidence="1">
    <location>
        <begin position="47"/>
        <end position="65"/>
    </location>
</feature>